<reference evidence="2 3" key="1">
    <citation type="submission" date="2017-02" db="EMBL/GenBank/DDBJ databases">
        <title>Genomes of Trichoderma spp. with biocontrol activity.</title>
        <authorList>
            <person name="Gardiner D."/>
            <person name="Kazan K."/>
            <person name="Vos C."/>
            <person name="Harvey P."/>
        </authorList>
    </citation>
    <scope>NUCLEOTIDE SEQUENCE [LARGE SCALE GENOMIC DNA]</scope>
    <source>
        <strain evidence="2 3">A5MH</strain>
    </source>
</reference>
<sequence>MPKGQMSKSDSSRIQSSQAKGGGDMSSSGFAARAQSAADRQATSDTRAGGISYTQPSGGDTKASETSASGRQK</sequence>
<evidence type="ECO:0000313" key="2">
    <source>
        <dbReference type="EMBL" id="PNP37186.1"/>
    </source>
</evidence>
<evidence type="ECO:0000313" key="3">
    <source>
        <dbReference type="Proteomes" id="UP000236546"/>
    </source>
</evidence>
<proteinExistence type="predicted"/>
<dbReference type="AlphaFoldDB" id="A0A2K0SV98"/>
<comment type="caution">
    <text evidence="2">The sequence shown here is derived from an EMBL/GenBank/DDBJ whole genome shotgun (WGS) entry which is preliminary data.</text>
</comment>
<evidence type="ECO:0000256" key="1">
    <source>
        <dbReference type="SAM" id="MobiDB-lite"/>
    </source>
</evidence>
<dbReference type="EMBL" id="MTYH01000191">
    <property type="protein sequence ID" value="PNP37186.1"/>
    <property type="molecule type" value="Genomic_DNA"/>
</dbReference>
<feature type="compositionally biased region" description="Polar residues" evidence="1">
    <location>
        <begin position="52"/>
        <end position="73"/>
    </location>
</feature>
<protein>
    <recommendedName>
        <fullName evidence="4">SMP domain-containing protein</fullName>
    </recommendedName>
</protein>
<gene>
    <name evidence="2" type="ORF">TGAMA5MH_10917</name>
</gene>
<feature type="compositionally biased region" description="Low complexity" evidence="1">
    <location>
        <begin position="1"/>
        <end position="18"/>
    </location>
</feature>
<accession>A0A2K0SV98</accession>
<name>A0A2K0SV98_9HYPO</name>
<organism evidence="2 3">
    <name type="scientific">Trichoderma gamsii</name>
    <dbReference type="NCBI Taxonomy" id="398673"/>
    <lineage>
        <taxon>Eukaryota</taxon>
        <taxon>Fungi</taxon>
        <taxon>Dikarya</taxon>
        <taxon>Ascomycota</taxon>
        <taxon>Pezizomycotina</taxon>
        <taxon>Sordariomycetes</taxon>
        <taxon>Hypocreomycetidae</taxon>
        <taxon>Hypocreales</taxon>
        <taxon>Hypocreaceae</taxon>
        <taxon>Trichoderma</taxon>
    </lineage>
</organism>
<evidence type="ECO:0008006" key="4">
    <source>
        <dbReference type="Google" id="ProtNLM"/>
    </source>
</evidence>
<feature type="compositionally biased region" description="Low complexity" evidence="1">
    <location>
        <begin position="31"/>
        <end position="45"/>
    </location>
</feature>
<dbReference type="Proteomes" id="UP000236546">
    <property type="component" value="Unassembled WGS sequence"/>
</dbReference>
<feature type="region of interest" description="Disordered" evidence="1">
    <location>
        <begin position="1"/>
        <end position="73"/>
    </location>
</feature>